<dbReference type="AlphaFoldDB" id="A0A6G5NJH2"/>
<feature type="domain" description="Manganese/iron superoxide dismutase N-terminal" evidence="9">
    <location>
        <begin position="37"/>
        <end position="121"/>
    </location>
</feature>
<keyword evidence="4 8" id="KW-0560">Oxidoreductase</keyword>
<dbReference type="InterPro" id="IPR019831">
    <property type="entry name" value="Mn/Fe_SOD_N"/>
</dbReference>
<feature type="binding site" evidence="7">
    <location>
        <position position="196"/>
    </location>
    <ligand>
        <name>Mn(2+)</name>
        <dbReference type="ChEBI" id="CHEBI:29035"/>
    </ligand>
</feature>
<keyword evidence="3 7" id="KW-0479">Metal-binding</keyword>
<keyword evidence="5" id="KW-0408">Iron</keyword>
<evidence type="ECO:0000256" key="7">
    <source>
        <dbReference type="PIRSR" id="PIRSR000349-1"/>
    </source>
</evidence>
<feature type="binding site" evidence="7">
    <location>
        <position position="113"/>
    </location>
    <ligand>
        <name>Mn(2+)</name>
        <dbReference type="ChEBI" id="CHEBI:29035"/>
    </ligand>
</feature>
<dbReference type="EMBL" id="MK422493">
    <property type="protein sequence ID" value="QBH71920.1"/>
    <property type="molecule type" value="mRNA"/>
</dbReference>
<dbReference type="PIRSF" id="PIRSF000349">
    <property type="entry name" value="SODismutase"/>
    <property type="match status" value="1"/>
</dbReference>
<dbReference type="Gene3D" id="3.55.40.20">
    <property type="entry name" value="Iron/manganese superoxide dismutase, C-terminal domain"/>
    <property type="match status" value="1"/>
</dbReference>
<dbReference type="PANTHER" id="PTHR42769:SF3">
    <property type="entry name" value="SUPEROXIDE DISMUTASE [FE] 2, CHLOROPLASTIC"/>
    <property type="match status" value="1"/>
</dbReference>
<feature type="binding site" evidence="7">
    <location>
        <position position="61"/>
    </location>
    <ligand>
        <name>Mn(2+)</name>
        <dbReference type="ChEBI" id="CHEBI:29035"/>
    </ligand>
</feature>
<evidence type="ECO:0000256" key="3">
    <source>
        <dbReference type="ARBA" id="ARBA00022723"/>
    </source>
</evidence>
<evidence type="ECO:0000256" key="8">
    <source>
        <dbReference type="RuleBase" id="RU000414"/>
    </source>
</evidence>
<dbReference type="GO" id="GO:0042644">
    <property type="term" value="C:chloroplast nucleoid"/>
    <property type="evidence" value="ECO:0007669"/>
    <property type="project" value="TreeGrafter"/>
</dbReference>
<sequence length="234" mass="26003">MLSSIKTPCLAGQTLSGRKVQQRVATQNVRLAPRAAFELDDLPYSLDALEPHMSKSTFEVHWGKHHRTYVNNLNNQIQGKDLESKSLEEVVKATWNSGSPSAEFNNAAQSWNHKFFWSCMKPGGGGEPSGELKSAIEKDFGSFDEFKKQFSTAGATQFGSGWAWLVKDGDKLKVIKTPNAETPLASGAGVPLLTMDVWEHAYYLDVQNRRPDYIKTFLGELVNWDKVAECYAAA</sequence>
<proteinExistence type="evidence at transcript level"/>
<evidence type="ECO:0000259" key="10">
    <source>
        <dbReference type="Pfam" id="PF02777"/>
    </source>
</evidence>
<dbReference type="FunFam" id="3.55.40.20:FF:000001">
    <property type="entry name" value="Superoxide dismutase"/>
    <property type="match status" value="1"/>
</dbReference>
<dbReference type="InterPro" id="IPR019832">
    <property type="entry name" value="Mn/Fe_SOD_C"/>
</dbReference>
<dbReference type="InterPro" id="IPR001189">
    <property type="entry name" value="Mn/Fe_SOD"/>
</dbReference>
<dbReference type="GO" id="GO:0004784">
    <property type="term" value="F:superoxide dismutase activity"/>
    <property type="evidence" value="ECO:0007669"/>
    <property type="project" value="UniProtKB-EC"/>
</dbReference>
<evidence type="ECO:0000256" key="6">
    <source>
        <dbReference type="ARBA" id="ARBA00049204"/>
    </source>
</evidence>
<dbReference type="Pfam" id="PF00081">
    <property type="entry name" value="Sod_Fe_N"/>
    <property type="match status" value="1"/>
</dbReference>
<dbReference type="InterPro" id="IPR036314">
    <property type="entry name" value="SOD_C_sf"/>
</dbReference>
<dbReference type="InterPro" id="IPR019833">
    <property type="entry name" value="Mn/Fe_SOD_BS"/>
</dbReference>
<dbReference type="InterPro" id="IPR036324">
    <property type="entry name" value="Mn/Fe_SOD_N_sf"/>
</dbReference>
<feature type="binding site" evidence="7">
    <location>
        <position position="200"/>
    </location>
    <ligand>
        <name>Mn(2+)</name>
        <dbReference type="ChEBI" id="CHEBI:29035"/>
    </ligand>
</feature>
<dbReference type="PROSITE" id="PS00088">
    <property type="entry name" value="SOD_MN"/>
    <property type="match status" value="1"/>
</dbReference>
<dbReference type="Gene3D" id="1.10.287.990">
    <property type="entry name" value="Fe,Mn superoxide dismutase (SOD) domain"/>
    <property type="match status" value="1"/>
</dbReference>
<accession>A0A6G5NJH2</accession>
<dbReference type="GO" id="GO:0046872">
    <property type="term" value="F:metal ion binding"/>
    <property type="evidence" value="ECO:0007669"/>
    <property type="project" value="UniProtKB-KW"/>
</dbReference>
<evidence type="ECO:0000256" key="5">
    <source>
        <dbReference type="ARBA" id="ARBA00023004"/>
    </source>
</evidence>
<evidence type="ECO:0000313" key="11">
    <source>
        <dbReference type="EMBL" id="QBH71920.1"/>
    </source>
</evidence>
<name>A0A6G5NJH2_9CHLO</name>
<comment type="similarity">
    <text evidence="2 8">Belongs to the iron/manganese superoxide dismutase family.</text>
</comment>
<dbReference type="PRINTS" id="PR01703">
    <property type="entry name" value="MNSODISMTASE"/>
</dbReference>
<comment type="catalytic activity">
    <reaction evidence="6 8">
        <text>2 superoxide + 2 H(+) = H2O2 + O2</text>
        <dbReference type="Rhea" id="RHEA:20696"/>
        <dbReference type="ChEBI" id="CHEBI:15378"/>
        <dbReference type="ChEBI" id="CHEBI:15379"/>
        <dbReference type="ChEBI" id="CHEBI:16240"/>
        <dbReference type="ChEBI" id="CHEBI:18421"/>
        <dbReference type="EC" id="1.15.1.1"/>
    </reaction>
</comment>
<evidence type="ECO:0000256" key="1">
    <source>
        <dbReference type="ARBA" id="ARBA00001962"/>
    </source>
</evidence>
<reference evidence="11" key="1">
    <citation type="submission" date="2019-01" db="EMBL/GenBank/DDBJ databases">
        <title>Assessing the tolerance of two ecologically distinct lichen algae to cyclic desiccation: antioxidant system modulation.</title>
        <authorList>
            <person name="Hell A.F."/>
            <person name="Gasulla F."/>
            <person name="Gonzalez M."/>
            <person name="del Campo E.M."/>
            <person name="Centeno D."/>
            <person name="Casano L.M."/>
        </authorList>
    </citation>
    <scope>NUCLEOTIDE SEQUENCE</scope>
    <source>
        <strain evidence="11">TR9</strain>
    </source>
</reference>
<dbReference type="Pfam" id="PF02777">
    <property type="entry name" value="Sod_Fe_C"/>
    <property type="match status" value="1"/>
</dbReference>
<dbReference type="SUPFAM" id="SSF54719">
    <property type="entry name" value="Fe,Mn superoxide dismutase (SOD), C-terminal domain"/>
    <property type="match status" value="1"/>
</dbReference>
<protein>
    <recommendedName>
        <fullName evidence="8">Superoxide dismutase</fullName>
        <ecNumber evidence="8">1.15.1.1</ecNumber>
    </recommendedName>
</protein>
<organism evidence="11">
    <name type="scientific">Trebouxia lynnae</name>
    <dbReference type="NCBI Taxonomy" id="1825957"/>
    <lineage>
        <taxon>Eukaryota</taxon>
        <taxon>Viridiplantae</taxon>
        <taxon>Chlorophyta</taxon>
        <taxon>core chlorophytes</taxon>
        <taxon>Trebouxiophyceae</taxon>
        <taxon>Trebouxiales</taxon>
        <taxon>Trebouxiaceae</taxon>
        <taxon>Trebouxia</taxon>
    </lineage>
</organism>
<dbReference type="PANTHER" id="PTHR42769">
    <property type="entry name" value="SUPEROXIDE DISMUTASE"/>
    <property type="match status" value="1"/>
</dbReference>
<feature type="domain" description="Manganese/iron superoxide dismutase C-terminal" evidence="10">
    <location>
        <begin position="128"/>
        <end position="229"/>
    </location>
</feature>
<comment type="function">
    <text evidence="8">Destroys radicals which are normally produced within the cells and which are toxic to biological systems.</text>
</comment>
<evidence type="ECO:0000256" key="2">
    <source>
        <dbReference type="ARBA" id="ARBA00008714"/>
    </source>
</evidence>
<dbReference type="FunFam" id="1.10.287.990:FF:000002">
    <property type="entry name" value="Superoxide dismutase"/>
    <property type="match status" value="1"/>
</dbReference>
<dbReference type="EC" id="1.15.1.1" evidence="8"/>
<evidence type="ECO:0000259" key="9">
    <source>
        <dbReference type="Pfam" id="PF00081"/>
    </source>
</evidence>
<dbReference type="SUPFAM" id="SSF46609">
    <property type="entry name" value="Fe,Mn superoxide dismutase (SOD), N-terminal domain"/>
    <property type="match status" value="1"/>
</dbReference>
<comment type="cofactor">
    <cofactor evidence="1">
        <name>Fe cation</name>
        <dbReference type="ChEBI" id="CHEBI:24875"/>
    </cofactor>
</comment>
<evidence type="ECO:0000256" key="4">
    <source>
        <dbReference type="ARBA" id="ARBA00023002"/>
    </source>
</evidence>